<dbReference type="PROSITE" id="PS00188">
    <property type="entry name" value="BIOTIN"/>
    <property type="match status" value="1"/>
</dbReference>
<comment type="pathway">
    <text evidence="2 8">Lipid metabolism; fatty acid biosynthesis.</text>
</comment>
<comment type="caution">
    <text evidence="10">The sequence shown here is derived from an EMBL/GenBank/DDBJ whole genome shotgun (WGS) entry which is preliminary data.</text>
</comment>
<dbReference type="PANTHER" id="PTHR47597">
    <property type="entry name" value="IS A MEMBER OF THE PF|00364 BIOTIN-REQUIRING ENZYMES FAMILY-RELATED"/>
    <property type="match status" value="1"/>
</dbReference>
<accession>I5C3K8</accession>
<dbReference type="EMBL" id="AJYA01000021">
    <property type="protein sequence ID" value="EIM76410.1"/>
    <property type="molecule type" value="Genomic_DNA"/>
</dbReference>
<evidence type="ECO:0000256" key="1">
    <source>
        <dbReference type="ARBA" id="ARBA00003761"/>
    </source>
</evidence>
<dbReference type="InterPro" id="IPR053217">
    <property type="entry name" value="ACC_Biotin_Carrier"/>
</dbReference>
<keyword evidence="11" id="KW-1185">Reference proteome</keyword>
<feature type="domain" description="Lipoyl-binding" evidence="9">
    <location>
        <begin position="87"/>
        <end position="163"/>
    </location>
</feature>
<dbReference type="Proteomes" id="UP000005551">
    <property type="component" value="Unassembled WGS sequence"/>
</dbReference>
<dbReference type="Pfam" id="PF00364">
    <property type="entry name" value="Biotin_lipoyl"/>
    <property type="match status" value="1"/>
</dbReference>
<reference evidence="10 11" key="1">
    <citation type="submission" date="2012-05" db="EMBL/GenBank/DDBJ databases">
        <title>Genome sequence of Nitritalea halalkaliphila LW7.</title>
        <authorList>
            <person name="Jangir P.K."/>
            <person name="Singh A."/>
            <person name="Shivaji S."/>
            <person name="Sharma R."/>
        </authorList>
    </citation>
    <scope>NUCLEOTIDE SEQUENCE [LARGE SCALE GENOMIC DNA]</scope>
    <source>
        <strain evidence="10 11">LW7</strain>
    </source>
</reference>
<dbReference type="PANTHER" id="PTHR47597:SF1">
    <property type="entry name" value="IS A MEMBER OF THE PF|00364 BIOTIN-REQUIRING ENZYMES FAMILY-RELATED"/>
    <property type="match status" value="1"/>
</dbReference>
<evidence type="ECO:0000256" key="7">
    <source>
        <dbReference type="ARBA" id="ARBA00023267"/>
    </source>
</evidence>
<keyword evidence="3 8" id="KW-0444">Lipid biosynthesis</keyword>
<organism evidence="10 11">
    <name type="scientific">Nitritalea halalkaliphila LW7</name>
    <dbReference type="NCBI Taxonomy" id="1189621"/>
    <lineage>
        <taxon>Bacteria</taxon>
        <taxon>Pseudomonadati</taxon>
        <taxon>Bacteroidota</taxon>
        <taxon>Cytophagia</taxon>
        <taxon>Cytophagales</taxon>
        <taxon>Cyclobacteriaceae</taxon>
        <taxon>Nitritalea</taxon>
    </lineage>
</organism>
<dbReference type="InterPro" id="IPR001249">
    <property type="entry name" value="AcCoA_biotinCC"/>
</dbReference>
<sequence length="166" mass="17002">MKAKEIQELIDFIASSGLAEVKIETKELKLAIKKYADVAEAPAAPAAPAPVAAPAPAAAPAPVAAAPVEAAAPAAPAASEAPASANLLEIKSPMIGTFYRTPNPDSPAFAEVGDTVTAGQTVCIIEAMKLFNEIESEISGKIVKVLVENAQPVEYDQPLFLVDPAG</sequence>
<dbReference type="InterPro" id="IPR011053">
    <property type="entry name" value="Single_hybrid_motif"/>
</dbReference>
<dbReference type="GO" id="GO:0003989">
    <property type="term" value="F:acetyl-CoA carboxylase activity"/>
    <property type="evidence" value="ECO:0007669"/>
    <property type="project" value="InterPro"/>
</dbReference>
<dbReference type="UniPathway" id="UPA00094"/>
<dbReference type="AlphaFoldDB" id="I5C3K8"/>
<dbReference type="PATRIC" id="fig|1189621.3.peg.2146"/>
<dbReference type="SUPFAM" id="SSF51230">
    <property type="entry name" value="Single hybrid motif"/>
    <property type="match status" value="1"/>
</dbReference>
<dbReference type="GO" id="GO:0006633">
    <property type="term" value="P:fatty acid biosynthetic process"/>
    <property type="evidence" value="ECO:0007669"/>
    <property type="project" value="UniProtKB-UniPathway"/>
</dbReference>
<dbReference type="InterPro" id="IPR001882">
    <property type="entry name" value="Biotin_BS"/>
</dbReference>
<dbReference type="STRING" id="1189621.A3SI_10319"/>
<keyword evidence="4 8" id="KW-0276">Fatty acid metabolism</keyword>
<name>I5C3K8_9BACT</name>
<dbReference type="CDD" id="cd06850">
    <property type="entry name" value="biotinyl_domain"/>
    <property type="match status" value="1"/>
</dbReference>
<proteinExistence type="predicted"/>
<evidence type="ECO:0000256" key="3">
    <source>
        <dbReference type="ARBA" id="ARBA00022516"/>
    </source>
</evidence>
<comment type="function">
    <text evidence="1 8">This protein is a component of the acetyl coenzyme A carboxylase complex; first, biotin carboxylase catalyzes the carboxylation of the carrier protein and then the transcarboxylase transfers the carboxyl group to form malonyl-CoA.</text>
</comment>
<dbReference type="GO" id="GO:0009317">
    <property type="term" value="C:acetyl-CoA carboxylase complex"/>
    <property type="evidence" value="ECO:0007669"/>
    <property type="project" value="InterPro"/>
</dbReference>
<keyword evidence="7 8" id="KW-0092">Biotin</keyword>
<evidence type="ECO:0000256" key="8">
    <source>
        <dbReference type="RuleBase" id="RU364072"/>
    </source>
</evidence>
<evidence type="ECO:0000256" key="5">
    <source>
        <dbReference type="ARBA" id="ARBA00023098"/>
    </source>
</evidence>
<dbReference type="Gene3D" id="2.40.50.100">
    <property type="match status" value="1"/>
</dbReference>
<keyword evidence="6 8" id="KW-0275">Fatty acid biosynthesis</keyword>
<dbReference type="OrthoDB" id="9811735at2"/>
<evidence type="ECO:0000313" key="11">
    <source>
        <dbReference type="Proteomes" id="UP000005551"/>
    </source>
</evidence>
<dbReference type="NCBIfam" id="TIGR00531">
    <property type="entry name" value="BCCP"/>
    <property type="match status" value="1"/>
</dbReference>
<evidence type="ECO:0000256" key="6">
    <source>
        <dbReference type="ARBA" id="ARBA00023160"/>
    </source>
</evidence>
<protein>
    <recommendedName>
        <fullName evidence="8">Biotin carboxyl carrier protein of acetyl-CoA carboxylase</fullName>
    </recommendedName>
</protein>
<evidence type="ECO:0000256" key="2">
    <source>
        <dbReference type="ARBA" id="ARBA00005194"/>
    </source>
</evidence>
<dbReference type="PRINTS" id="PR01071">
    <property type="entry name" value="ACOABIOTINCC"/>
</dbReference>
<dbReference type="InterPro" id="IPR000089">
    <property type="entry name" value="Biotin_lipoyl"/>
</dbReference>
<evidence type="ECO:0000313" key="10">
    <source>
        <dbReference type="EMBL" id="EIM76410.1"/>
    </source>
</evidence>
<keyword evidence="5 8" id="KW-0443">Lipid metabolism</keyword>
<dbReference type="RefSeq" id="WP_009055051.1">
    <property type="nucleotide sequence ID" value="NZ_AJYA01000021.1"/>
</dbReference>
<evidence type="ECO:0000259" key="9">
    <source>
        <dbReference type="PROSITE" id="PS50968"/>
    </source>
</evidence>
<gene>
    <name evidence="10" type="ORF">A3SI_10319</name>
</gene>
<dbReference type="PROSITE" id="PS50968">
    <property type="entry name" value="BIOTINYL_LIPOYL"/>
    <property type="match status" value="1"/>
</dbReference>
<evidence type="ECO:0000256" key="4">
    <source>
        <dbReference type="ARBA" id="ARBA00022832"/>
    </source>
</evidence>